<evidence type="ECO:0000259" key="6">
    <source>
        <dbReference type="PROSITE" id="PS50089"/>
    </source>
</evidence>
<keyword evidence="2 4" id="KW-0863">Zinc-finger</keyword>
<keyword evidence="3" id="KW-0862">Zinc</keyword>
<dbReference type="InterPro" id="IPR001965">
    <property type="entry name" value="Znf_PHD"/>
</dbReference>
<gene>
    <name evidence="7" type="ORF">KLDO_g1538</name>
</gene>
<evidence type="ECO:0000313" key="7">
    <source>
        <dbReference type="EMBL" id="CDO93236.1"/>
    </source>
</evidence>
<name>A0A0A8L503_9SACH</name>
<feature type="compositionally biased region" description="Acidic residues" evidence="5">
    <location>
        <begin position="98"/>
        <end position="116"/>
    </location>
</feature>
<dbReference type="GO" id="GO:0061630">
    <property type="term" value="F:ubiquitin protein ligase activity"/>
    <property type="evidence" value="ECO:0007669"/>
    <property type="project" value="TreeGrafter"/>
</dbReference>
<comment type="caution">
    <text evidence="7">The sequence shown here is derived from an EMBL/GenBank/DDBJ whole genome shotgun (WGS) entry which is preliminary data.</text>
</comment>
<dbReference type="SUPFAM" id="SSF57850">
    <property type="entry name" value="RING/U-box"/>
    <property type="match status" value="1"/>
</dbReference>
<dbReference type="GO" id="GO:0008270">
    <property type="term" value="F:zinc ion binding"/>
    <property type="evidence" value="ECO:0007669"/>
    <property type="project" value="UniProtKB-KW"/>
</dbReference>
<organism evidence="7 8">
    <name type="scientific">Kluyveromyces dobzhanskii CBS 2104</name>
    <dbReference type="NCBI Taxonomy" id="1427455"/>
    <lineage>
        <taxon>Eukaryota</taxon>
        <taxon>Fungi</taxon>
        <taxon>Dikarya</taxon>
        <taxon>Ascomycota</taxon>
        <taxon>Saccharomycotina</taxon>
        <taxon>Saccharomycetes</taxon>
        <taxon>Saccharomycetales</taxon>
        <taxon>Saccharomycetaceae</taxon>
        <taxon>Kluyveromyces</taxon>
    </lineage>
</organism>
<dbReference type="GO" id="GO:0012505">
    <property type="term" value="C:endomembrane system"/>
    <property type="evidence" value="ECO:0007669"/>
    <property type="project" value="TreeGrafter"/>
</dbReference>
<evidence type="ECO:0000256" key="1">
    <source>
        <dbReference type="ARBA" id="ARBA00022723"/>
    </source>
</evidence>
<proteinExistence type="predicted"/>
<dbReference type="InterPro" id="IPR011011">
    <property type="entry name" value="Znf_FYVE_PHD"/>
</dbReference>
<dbReference type="PROSITE" id="PS50089">
    <property type="entry name" value="ZF_RING_2"/>
    <property type="match status" value="1"/>
</dbReference>
<dbReference type="InterPro" id="IPR001841">
    <property type="entry name" value="Znf_RING"/>
</dbReference>
<dbReference type="Proteomes" id="UP000031516">
    <property type="component" value="Unassembled WGS sequence"/>
</dbReference>
<dbReference type="AlphaFoldDB" id="A0A0A8L503"/>
<feature type="domain" description="RING-type" evidence="6">
    <location>
        <begin position="14"/>
        <end position="57"/>
    </location>
</feature>
<dbReference type="EMBL" id="CCBQ010000020">
    <property type="protein sequence ID" value="CDO93236.1"/>
    <property type="molecule type" value="Genomic_DNA"/>
</dbReference>
<dbReference type="GO" id="GO:0043161">
    <property type="term" value="P:proteasome-mediated ubiquitin-dependent protein catabolic process"/>
    <property type="evidence" value="ECO:0007669"/>
    <property type="project" value="TreeGrafter"/>
</dbReference>
<evidence type="ECO:0000256" key="2">
    <source>
        <dbReference type="ARBA" id="ARBA00022771"/>
    </source>
</evidence>
<feature type="region of interest" description="Disordered" evidence="5">
    <location>
        <begin position="98"/>
        <end position="124"/>
    </location>
</feature>
<keyword evidence="8" id="KW-1185">Reference proteome</keyword>
<dbReference type="InterPro" id="IPR050731">
    <property type="entry name" value="HRD1_E3_ubiq-ligases"/>
</dbReference>
<dbReference type="SMART" id="SM00249">
    <property type="entry name" value="PHD"/>
    <property type="match status" value="2"/>
</dbReference>
<reference evidence="7 8" key="1">
    <citation type="submission" date="2014-03" db="EMBL/GenBank/DDBJ databases">
        <title>The genome of Kluyveromyces dobzhanskii.</title>
        <authorList>
            <person name="Nystedt B."/>
            <person name="Astrom S."/>
        </authorList>
    </citation>
    <scope>NUCLEOTIDE SEQUENCE [LARGE SCALE GENOMIC DNA]</scope>
    <source>
        <strain evidence="7 8">CBS 2104</strain>
    </source>
</reference>
<dbReference type="SUPFAM" id="SSF57903">
    <property type="entry name" value="FYVE/PHD zinc finger"/>
    <property type="match status" value="1"/>
</dbReference>
<protein>
    <submittedName>
        <fullName evidence="7">WGS project CCBQ000000000 data, contig 00097</fullName>
    </submittedName>
</protein>
<dbReference type="SMART" id="SM00184">
    <property type="entry name" value="RING"/>
    <property type="match status" value="1"/>
</dbReference>
<keyword evidence="1" id="KW-0479">Metal-binding</keyword>
<dbReference type="OrthoDB" id="8062037at2759"/>
<evidence type="ECO:0000313" key="8">
    <source>
        <dbReference type="Proteomes" id="UP000031516"/>
    </source>
</evidence>
<dbReference type="InterPro" id="IPR013083">
    <property type="entry name" value="Znf_RING/FYVE/PHD"/>
</dbReference>
<evidence type="ECO:0000256" key="3">
    <source>
        <dbReference type="ARBA" id="ARBA00022833"/>
    </source>
</evidence>
<evidence type="ECO:0000256" key="5">
    <source>
        <dbReference type="SAM" id="MobiDB-lite"/>
    </source>
</evidence>
<dbReference type="PANTHER" id="PTHR22763">
    <property type="entry name" value="RING ZINC FINGER PROTEIN"/>
    <property type="match status" value="1"/>
</dbReference>
<dbReference type="Gene3D" id="3.30.40.10">
    <property type="entry name" value="Zinc/RING finger domain, C3HC4 (zinc finger)"/>
    <property type="match status" value="2"/>
</dbReference>
<dbReference type="Pfam" id="PF13639">
    <property type="entry name" value="zf-RING_2"/>
    <property type="match status" value="1"/>
</dbReference>
<accession>A0A0A8L503</accession>
<evidence type="ECO:0000256" key="4">
    <source>
        <dbReference type="PROSITE-ProRule" id="PRU00175"/>
    </source>
</evidence>
<sequence>MCENNAGNNAAEICGICLESMNHADQGELLPCRHRYHISCIRKWHLHSNDFKCPTCRKESKTLHRKHDNIEIDLKYWCNVSLIEQFAKLQLLNQEENEEINDAEEDANEGSEDDTKDEEHEPEGLLEAEGPLQHACEGQGIEILQCALCGEMDDSVTLYCETCETLFHPSCLSELLCEVGEKDSNCTECYGTLSRLRGNKPSSMVIRDSNVRIYDGRMRDKRSILTECIYNRFTPTYTVSYEDKCRIQEYVRTELDSFYHRGSISKSRYITINKHVSRKLYGLSLDGFDPVRINYREQARLSIKEFM</sequence>